<keyword evidence="2" id="KW-1133">Transmembrane helix</keyword>
<protein>
    <submittedName>
        <fullName evidence="3">Uncharacterized protein</fullName>
    </submittedName>
</protein>
<organism evidence="3 4">
    <name type="scientific">Polyrhizophydium stewartii</name>
    <dbReference type="NCBI Taxonomy" id="2732419"/>
    <lineage>
        <taxon>Eukaryota</taxon>
        <taxon>Fungi</taxon>
        <taxon>Fungi incertae sedis</taxon>
        <taxon>Chytridiomycota</taxon>
        <taxon>Chytridiomycota incertae sedis</taxon>
        <taxon>Chytridiomycetes</taxon>
        <taxon>Rhizophydiales</taxon>
        <taxon>Rhizophydiales incertae sedis</taxon>
        <taxon>Polyrhizophydium</taxon>
    </lineage>
</organism>
<comment type="caution">
    <text evidence="3">The sequence shown here is derived from an EMBL/GenBank/DDBJ whole genome shotgun (WGS) entry which is preliminary data.</text>
</comment>
<sequence>MHVRATLPLLGAGKGLCEAAEMLIHLCTAAVLLCLLVALLPMLLEILGCILVMVVDWLDKIDNDAARKAVSCNIKVQGSPGEDVSQRSKTACQSKHQVLPAAQARAKAVAILATLAAKKLAKSNKLDDSDVPSLFDESMDLVPADFSDFDDSDDDESEVDSTIVPLPGSVSVPSFSLWSKIHPAVDLVDKRGSSGAAAALTRAKAALATLAAKKLAKSNKLDASGVPSLFDESMDLVPADFSDFDDSDDDESEVDSTIVPLPGSVSVPSFSLWSKIHPTVDLVDKRGSSGAAAALTRAKAALATLAAKKLAKSNKLDASGVPSLFDKPTSLVPSGSGDSGDKSQTDSTIVPVPGSVLVPSFSLSPKPGIMAKHETLRHGVNNAVGNEPDAAALAHASCESLFDIDLDKVMVPSEADTSGLPAFIAAPEVRETTSIACRNAIDARKPERTMISVIKIGSKDSPTAGGAKIGSPAAPLTTNRKAAVPKAASALPRKAASVLAAALSADTDKSDCNIIGAQIETSEPGRPRKTSDRAACDKVERQTPDDVNLTLGYLSQAIKLVEVAFDAKKADKLAAPPRTDLSRKPALETAKDGTLHDCRKLIVGRLAMLCVTLLNDPARPCMPSIDKHEPHLGRTKLASQTHAVEEHLDKQAPESSLRWETLEAGRTWPRGMSRLILNGHLFVGRHCSICLTPAGAFSPVGHRIAVCSNPHIQACRDAVGFPSPLTPTYSHILSSEGGSLLNASIADASASCRFDKIDRMHPCNIDATNKMSKLASQLVRAMACRTAREACDQAAARAQHEAERRQVKIRTIADAAVEAAAKDLSPKALASVDLAVVKRDAADRAEAAMATNRKAAERAAADEIAAAEASAARAMSAGLEDAVNSKFATELIAAVVEACGKTRAASINQINEPAIIEHAKAALVAAVREAERAAAAQAAATNIERMTRDKEPHPTSNKAEAAIPVDNPTGSCDASSSTTEDAAAAMSKNEDESQKKRGKKNNRNKKNKKAKRAKKGDRGTNSHRQAVSAETAAKATRSTSEAVANEAPDSKTAPEGAEAAQMLPKADSAVCLDKAVEAAEQSLVKEADTAVVAPQINELVAMATASDTDRNKTDAASIVTASLMAGASSACAPATGGLHGSSSPVSISNDAIKATAVMRTVASGINTAKRGCASVARPASRELDHISMISKMHSLATAGFAWSDLQISDDDWHGIVAKFNGRVTKQDLVQLHGAE</sequence>
<evidence type="ECO:0000256" key="1">
    <source>
        <dbReference type="SAM" id="MobiDB-lite"/>
    </source>
</evidence>
<feature type="region of interest" description="Disordered" evidence="1">
    <location>
        <begin position="938"/>
        <end position="1061"/>
    </location>
</feature>
<accession>A0ABR4NEU7</accession>
<keyword evidence="4" id="KW-1185">Reference proteome</keyword>
<feature type="compositionally biased region" description="Low complexity" evidence="1">
    <location>
        <begin position="971"/>
        <end position="987"/>
    </location>
</feature>
<evidence type="ECO:0000313" key="4">
    <source>
        <dbReference type="Proteomes" id="UP001527925"/>
    </source>
</evidence>
<feature type="transmembrane region" description="Helical" evidence="2">
    <location>
        <begin position="29"/>
        <end position="58"/>
    </location>
</feature>
<keyword evidence="2" id="KW-0472">Membrane</keyword>
<keyword evidence="2" id="KW-0812">Transmembrane</keyword>
<dbReference type="EMBL" id="JADGIZ020000008">
    <property type="protein sequence ID" value="KAL2918052.1"/>
    <property type="molecule type" value="Genomic_DNA"/>
</dbReference>
<evidence type="ECO:0000313" key="3">
    <source>
        <dbReference type="EMBL" id="KAL2918052.1"/>
    </source>
</evidence>
<reference evidence="3 4" key="1">
    <citation type="submission" date="2023-09" db="EMBL/GenBank/DDBJ databases">
        <title>Pangenome analysis of Batrachochytrium dendrobatidis and related Chytrids.</title>
        <authorList>
            <person name="Yacoub M.N."/>
            <person name="Stajich J.E."/>
            <person name="James T.Y."/>
        </authorList>
    </citation>
    <scope>NUCLEOTIDE SEQUENCE [LARGE SCALE GENOMIC DNA]</scope>
    <source>
        <strain evidence="3 4">JEL0888</strain>
    </source>
</reference>
<feature type="region of interest" description="Disordered" evidence="1">
    <location>
        <begin position="327"/>
        <end position="349"/>
    </location>
</feature>
<proteinExistence type="predicted"/>
<gene>
    <name evidence="3" type="ORF">HK105_202466</name>
</gene>
<dbReference type="Proteomes" id="UP001527925">
    <property type="component" value="Unassembled WGS sequence"/>
</dbReference>
<evidence type="ECO:0000256" key="2">
    <source>
        <dbReference type="SAM" id="Phobius"/>
    </source>
</evidence>
<name>A0ABR4NEU7_9FUNG</name>
<feature type="compositionally biased region" description="Basic residues" evidence="1">
    <location>
        <begin position="996"/>
        <end position="1015"/>
    </location>
</feature>